<feature type="transmembrane region" description="Helical" evidence="1">
    <location>
        <begin position="27"/>
        <end position="48"/>
    </location>
</feature>
<keyword evidence="1" id="KW-0812">Transmembrane</keyword>
<keyword evidence="3" id="KW-1185">Reference proteome</keyword>
<protein>
    <submittedName>
        <fullName evidence="2">Uncharacterized protein</fullName>
    </submittedName>
</protein>
<accession>A0A6M4WYL3</accession>
<organism evidence="2 3">
    <name type="scientific">Streptomyces asoensis</name>
    <dbReference type="NCBI Taxonomy" id="249586"/>
    <lineage>
        <taxon>Bacteria</taxon>
        <taxon>Bacillati</taxon>
        <taxon>Actinomycetota</taxon>
        <taxon>Actinomycetes</taxon>
        <taxon>Kitasatosporales</taxon>
        <taxon>Streptomycetaceae</taxon>
        <taxon>Streptomyces</taxon>
    </lineage>
</organism>
<sequence length="53" mass="5863">MSRVKLGKEWWRTVRYAIGGERRTGRLIGILVTVGVFMALLIILGQGFSVTVG</sequence>
<evidence type="ECO:0000256" key="1">
    <source>
        <dbReference type="SAM" id="Phobius"/>
    </source>
</evidence>
<dbReference type="EMBL" id="CP049838">
    <property type="protein sequence ID" value="QJT04661.1"/>
    <property type="molecule type" value="Genomic_DNA"/>
</dbReference>
<proteinExistence type="predicted"/>
<reference evidence="2" key="1">
    <citation type="submission" date="2020-03" db="EMBL/GenBank/DDBJ databases">
        <title>Molecular networking-based the target discovery of potent antiproliferative macrolactams: 5/6/7/16 polycyclic ansamycins and glycosylated trienomycin from Streptomyces cacaoi subsp. asoensis.</title>
        <authorList>
            <person name="Liu L.-L."/>
        </authorList>
    </citation>
    <scope>NUCLEOTIDE SEQUENCE [LARGE SCALE GENOMIC DNA]</scope>
    <source>
        <strain evidence="2">H2S5</strain>
    </source>
</reference>
<dbReference type="Proteomes" id="UP000502665">
    <property type="component" value="Chromosome"/>
</dbReference>
<keyword evidence="1" id="KW-0472">Membrane</keyword>
<evidence type="ECO:0000313" key="2">
    <source>
        <dbReference type="EMBL" id="QJT04661.1"/>
    </source>
</evidence>
<name>A0A6M4WYL3_9ACTN</name>
<evidence type="ECO:0000313" key="3">
    <source>
        <dbReference type="Proteomes" id="UP000502665"/>
    </source>
</evidence>
<dbReference type="RefSeq" id="WP_171399988.1">
    <property type="nucleotide sequence ID" value="NZ_CP049838.1"/>
</dbReference>
<gene>
    <name evidence="2" type="ORF">G9272_33775</name>
</gene>
<dbReference type="AlphaFoldDB" id="A0A6M4WYL3"/>
<keyword evidence="1" id="KW-1133">Transmembrane helix</keyword>